<feature type="compositionally biased region" description="Low complexity" evidence="1">
    <location>
        <begin position="62"/>
        <end position="71"/>
    </location>
</feature>
<dbReference type="Proteomes" id="UP001314170">
    <property type="component" value="Unassembled WGS sequence"/>
</dbReference>
<reference evidence="2 3" key="1">
    <citation type="submission" date="2024-01" db="EMBL/GenBank/DDBJ databases">
        <authorList>
            <person name="Waweru B."/>
        </authorList>
    </citation>
    <scope>NUCLEOTIDE SEQUENCE [LARGE SCALE GENOMIC DNA]</scope>
</reference>
<proteinExistence type="predicted"/>
<gene>
    <name evidence="2" type="ORF">DCAF_LOCUS6723</name>
</gene>
<protein>
    <submittedName>
        <fullName evidence="2">Uncharacterized protein</fullName>
    </submittedName>
</protein>
<sequence>MHQIRLSLEPPTRHREIQLLPMLEVSMLISLKLGQTLTKASSLLEMDDPIFSTLQDVNYTHPSQSPQPQESRSSKECVRPLLVYTRRKANSRKNKSPRTKASGPDE</sequence>
<accession>A0AAV1R4P4</accession>
<comment type="caution">
    <text evidence="2">The sequence shown here is derived from an EMBL/GenBank/DDBJ whole genome shotgun (WGS) entry which is preliminary data.</text>
</comment>
<name>A0AAV1R4P4_9ROSI</name>
<evidence type="ECO:0000313" key="2">
    <source>
        <dbReference type="EMBL" id="CAK7328976.1"/>
    </source>
</evidence>
<dbReference type="EMBL" id="CAWUPB010000905">
    <property type="protein sequence ID" value="CAK7328976.1"/>
    <property type="molecule type" value="Genomic_DNA"/>
</dbReference>
<evidence type="ECO:0000313" key="3">
    <source>
        <dbReference type="Proteomes" id="UP001314170"/>
    </source>
</evidence>
<evidence type="ECO:0000256" key="1">
    <source>
        <dbReference type="SAM" id="MobiDB-lite"/>
    </source>
</evidence>
<feature type="compositionally biased region" description="Basic residues" evidence="1">
    <location>
        <begin position="85"/>
        <end position="98"/>
    </location>
</feature>
<keyword evidence="3" id="KW-1185">Reference proteome</keyword>
<feature type="region of interest" description="Disordered" evidence="1">
    <location>
        <begin position="56"/>
        <end position="106"/>
    </location>
</feature>
<organism evidence="2 3">
    <name type="scientific">Dovyalis caffra</name>
    <dbReference type="NCBI Taxonomy" id="77055"/>
    <lineage>
        <taxon>Eukaryota</taxon>
        <taxon>Viridiplantae</taxon>
        <taxon>Streptophyta</taxon>
        <taxon>Embryophyta</taxon>
        <taxon>Tracheophyta</taxon>
        <taxon>Spermatophyta</taxon>
        <taxon>Magnoliopsida</taxon>
        <taxon>eudicotyledons</taxon>
        <taxon>Gunneridae</taxon>
        <taxon>Pentapetalae</taxon>
        <taxon>rosids</taxon>
        <taxon>fabids</taxon>
        <taxon>Malpighiales</taxon>
        <taxon>Salicaceae</taxon>
        <taxon>Flacourtieae</taxon>
        <taxon>Dovyalis</taxon>
    </lineage>
</organism>
<dbReference type="AlphaFoldDB" id="A0AAV1R4P4"/>